<proteinExistence type="predicted"/>
<accession>A0ABU3SZJ4</accession>
<keyword evidence="2" id="KW-1185">Reference proteome</keyword>
<dbReference type="InterPro" id="IPR029062">
    <property type="entry name" value="Class_I_gatase-like"/>
</dbReference>
<organism evidence="1 2">
    <name type="scientific">Paraglaciecola aquimarina</name>
    <dbReference type="NCBI Taxonomy" id="1235557"/>
    <lineage>
        <taxon>Bacteria</taxon>
        <taxon>Pseudomonadati</taxon>
        <taxon>Pseudomonadota</taxon>
        <taxon>Gammaproteobacteria</taxon>
        <taxon>Alteromonadales</taxon>
        <taxon>Alteromonadaceae</taxon>
        <taxon>Paraglaciecola</taxon>
    </lineage>
</organism>
<evidence type="ECO:0000313" key="1">
    <source>
        <dbReference type="EMBL" id="MDU0355439.1"/>
    </source>
</evidence>
<reference evidence="1 2" key="1">
    <citation type="submission" date="2023-10" db="EMBL/GenBank/DDBJ databases">
        <title>Glaciecola aquimarina strain GGW-M5 nov., isolated from a coastal seawater.</title>
        <authorList>
            <person name="Bayburt H."/>
            <person name="Kim J.M."/>
            <person name="Choi B.J."/>
            <person name="Jeon C.O."/>
        </authorList>
    </citation>
    <scope>NUCLEOTIDE SEQUENCE [LARGE SCALE GENOMIC DNA]</scope>
    <source>
        <strain evidence="1 2">KCTC 32108</strain>
    </source>
</reference>
<comment type="caution">
    <text evidence="1">The sequence shown here is derived from an EMBL/GenBank/DDBJ whole genome shotgun (WGS) entry which is preliminary data.</text>
</comment>
<sequence>MQEFCALNPTLSVIGIREGSALLLQNHSLTLLGDLPVG</sequence>
<gene>
    <name evidence="1" type="ORF">RS130_17355</name>
</gene>
<dbReference type="Gene3D" id="3.40.50.880">
    <property type="match status" value="1"/>
</dbReference>
<name>A0ABU3SZJ4_9ALTE</name>
<dbReference type="EMBL" id="JAWDIO010000002">
    <property type="protein sequence ID" value="MDU0355439.1"/>
    <property type="molecule type" value="Genomic_DNA"/>
</dbReference>
<dbReference type="Proteomes" id="UP001247805">
    <property type="component" value="Unassembled WGS sequence"/>
</dbReference>
<evidence type="ECO:0000313" key="2">
    <source>
        <dbReference type="Proteomes" id="UP001247805"/>
    </source>
</evidence>
<protein>
    <submittedName>
        <fullName evidence="1">Uncharacterized protein</fullName>
    </submittedName>
</protein>
<dbReference type="RefSeq" id="WP_316028090.1">
    <property type="nucleotide sequence ID" value="NZ_JAWDIO010000002.1"/>
</dbReference>